<comment type="caution">
    <text evidence="2">The sequence shown here is derived from an EMBL/GenBank/DDBJ whole genome shotgun (WGS) entry which is preliminary data.</text>
</comment>
<accession>A0AAE1FWU7</accession>
<feature type="region of interest" description="Disordered" evidence="1">
    <location>
        <begin position="128"/>
        <end position="198"/>
    </location>
</feature>
<organism evidence="2 3">
    <name type="scientific">Petrolisthes cinctipes</name>
    <name type="common">Flat porcelain crab</name>
    <dbReference type="NCBI Taxonomy" id="88211"/>
    <lineage>
        <taxon>Eukaryota</taxon>
        <taxon>Metazoa</taxon>
        <taxon>Ecdysozoa</taxon>
        <taxon>Arthropoda</taxon>
        <taxon>Crustacea</taxon>
        <taxon>Multicrustacea</taxon>
        <taxon>Malacostraca</taxon>
        <taxon>Eumalacostraca</taxon>
        <taxon>Eucarida</taxon>
        <taxon>Decapoda</taxon>
        <taxon>Pleocyemata</taxon>
        <taxon>Anomura</taxon>
        <taxon>Galatheoidea</taxon>
        <taxon>Porcellanidae</taxon>
        <taxon>Petrolisthes</taxon>
    </lineage>
</organism>
<gene>
    <name evidence="2" type="ORF">Pcinc_014240</name>
</gene>
<evidence type="ECO:0000313" key="2">
    <source>
        <dbReference type="EMBL" id="KAK3881314.1"/>
    </source>
</evidence>
<evidence type="ECO:0000313" key="3">
    <source>
        <dbReference type="Proteomes" id="UP001286313"/>
    </source>
</evidence>
<feature type="region of interest" description="Disordered" evidence="1">
    <location>
        <begin position="1"/>
        <end position="114"/>
    </location>
</feature>
<feature type="compositionally biased region" description="Low complexity" evidence="1">
    <location>
        <begin position="154"/>
        <end position="197"/>
    </location>
</feature>
<dbReference type="EMBL" id="JAWQEG010001232">
    <property type="protein sequence ID" value="KAK3881314.1"/>
    <property type="molecule type" value="Genomic_DNA"/>
</dbReference>
<sequence>MNEKTQSENNQDSTSSYPTHSRDSFISSSTYDPEEIIPEPPEEEINEIKYTEFVEPQGTSNRENYRNRDDNEQQDIRGGHVEEHNRSYAENQNKVPTEQEENRGHYEEEQNNVYTKYRLSENVIDSNRNVMPGRRAPTLSWNPIDTGTPNLSWTPINTRTPNPTRTPTPSRGTWTPSSPSSTLSSSPSQSPFPSLRSLNPSRVSQSFMDSHYSSKYCVGSASFTHLTRAN</sequence>
<feature type="compositionally biased region" description="Basic and acidic residues" evidence="1">
    <location>
        <begin position="63"/>
        <end position="87"/>
    </location>
</feature>
<dbReference type="Proteomes" id="UP001286313">
    <property type="component" value="Unassembled WGS sequence"/>
</dbReference>
<feature type="compositionally biased region" description="Polar residues" evidence="1">
    <location>
        <begin position="139"/>
        <end position="153"/>
    </location>
</feature>
<feature type="compositionally biased region" description="Polar residues" evidence="1">
    <location>
        <begin position="7"/>
        <end position="31"/>
    </location>
</feature>
<dbReference type="AlphaFoldDB" id="A0AAE1FWU7"/>
<keyword evidence="3" id="KW-1185">Reference proteome</keyword>
<name>A0AAE1FWU7_PETCI</name>
<reference evidence="2" key="1">
    <citation type="submission" date="2023-10" db="EMBL/GenBank/DDBJ databases">
        <title>Genome assemblies of two species of porcelain crab, Petrolisthes cinctipes and Petrolisthes manimaculis (Anomura: Porcellanidae).</title>
        <authorList>
            <person name="Angst P."/>
        </authorList>
    </citation>
    <scope>NUCLEOTIDE SEQUENCE</scope>
    <source>
        <strain evidence="2">PB745_01</strain>
        <tissue evidence="2">Gill</tissue>
    </source>
</reference>
<proteinExistence type="predicted"/>
<protein>
    <submittedName>
        <fullName evidence="2">Uncharacterized protein</fullName>
    </submittedName>
</protein>
<feature type="compositionally biased region" description="Acidic residues" evidence="1">
    <location>
        <begin position="32"/>
        <end position="45"/>
    </location>
</feature>
<evidence type="ECO:0000256" key="1">
    <source>
        <dbReference type="SAM" id="MobiDB-lite"/>
    </source>
</evidence>